<proteinExistence type="predicted"/>
<dbReference type="EMBL" id="CARXXK010000175">
    <property type="protein sequence ID" value="CAI6370060.1"/>
    <property type="molecule type" value="Genomic_DNA"/>
</dbReference>
<keyword evidence="2" id="KW-1185">Reference proteome</keyword>
<comment type="caution">
    <text evidence="1">The sequence shown here is derived from an EMBL/GenBank/DDBJ whole genome shotgun (WGS) entry which is preliminary data.</text>
</comment>
<organism evidence="1 2">
    <name type="scientific">Macrosiphum euphorbiae</name>
    <name type="common">potato aphid</name>
    <dbReference type="NCBI Taxonomy" id="13131"/>
    <lineage>
        <taxon>Eukaryota</taxon>
        <taxon>Metazoa</taxon>
        <taxon>Ecdysozoa</taxon>
        <taxon>Arthropoda</taxon>
        <taxon>Hexapoda</taxon>
        <taxon>Insecta</taxon>
        <taxon>Pterygota</taxon>
        <taxon>Neoptera</taxon>
        <taxon>Paraneoptera</taxon>
        <taxon>Hemiptera</taxon>
        <taxon>Sternorrhyncha</taxon>
        <taxon>Aphidomorpha</taxon>
        <taxon>Aphidoidea</taxon>
        <taxon>Aphididae</taxon>
        <taxon>Macrosiphini</taxon>
        <taxon>Macrosiphum</taxon>
    </lineage>
</organism>
<dbReference type="AlphaFoldDB" id="A0AAV0XNM1"/>
<gene>
    <name evidence="1" type="ORF">MEUPH1_LOCUS24226</name>
</gene>
<evidence type="ECO:0000313" key="1">
    <source>
        <dbReference type="EMBL" id="CAI6370060.1"/>
    </source>
</evidence>
<protein>
    <submittedName>
        <fullName evidence="1">Uncharacterized protein</fullName>
    </submittedName>
</protein>
<sequence>MDSLKQTLVTQTSVQFVSVGDLTIDRPYPVLKMVNQDTQYGQTVISTLEGDAGNRLEGIILQYGLFKADVGHTNKRSICVHGRSHDRQAIPSIEDGQPGHTDEEILEFNGRVDKNLKLVYKGRRGRAFNITFV</sequence>
<evidence type="ECO:0000313" key="2">
    <source>
        <dbReference type="Proteomes" id="UP001160148"/>
    </source>
</evidence>
<accession>A0AAV0XNM1</accession>
<reference evidence="1 2" key="1">
    <citation type="submission" date="2023-01" db="EMBL/GenBank/DDBJ databases">
        <authorList>
            <person name="Whitehead M."/>
        </authorList>
    </citation>
    <scope>NUCLEOTIDE SEQUENCE [LARGE SCALE GENOMIC DNA]</scope>
</reference>
<name>A0AAV0XNM1_9HEMI</name>
<dbReference type="Proteomes" id="UP001160148">
    <property type="component" value="Unassembled WGS sequence"/>
</dbReference>